<gene>
    <name evidence="1" type="ORF">LAV_00006</name>
</gene>
<keyword evidence="2" id="KW-1185">Reference proteome</keyword>
<accession>A0A1W6DX13</accession>
<sequence length="57" mass="6796">MSLPDYEIHLTGKQFSDLWDEDEESSAALFFEDPEEIDRIIEEEIGKPKRGRKRKNR</sequence>
<dbReference type="EMBL" id="KY629563">
    <property type="protein sequence ID" value="ARK07406.1"/>
    <property type="molecule type" value="Genomic_DNA"/>
</dbReference>
<evidence type="ECO:0000313" key="2">
    <source>
        <dbReference type="Proteomes" id="UP000223906"/>
    </source>
</evidence>
<evidence type="ECO:0000313" key="1">
    <source>
        <dbReference type="EMBL" id="ARK07406.1"/>
    </source>
</evidence>
<reference evidence="1 2" key="1">
    <citation type="submission" date="2017-02" db="EMBL/GenBank/DDBJ databases">
        <title>The first characterized phage against a member of the ecologically important #sphingomonads reveals high dissimilarity against all other known phages.</title>
        <authorList>
            <person name="Nielsen T.K."/>
            <person name="Carstens A.B."/>
            <person name="Kot W."/>
            <person name="Lametsch R."/>
            <person name="Neve H."/>
            <person name="Hansen L.H."/>
        </authorList>
    </citation>
    <scope>NUCLEOTIDE SEQUENCE [LARGE SCALE GENOMIC DNA]</scope>
</reference>
<protein>
    <submittedName>
        <fullName evidence="1">Uncharacterized protein</fullName>
    </submittedName>
</protein>
<name>A0A1W6DX13_9CAUD</name>
<organism evidence="1 2">
    <name type="scientific">Sphingobium phage Lacusarx</name>
    <dbReference type="NCBI Taxonomy" id="1980139"/>
    <lineage>
        <taxon>Viruses</taxon>
        <taxon>Duplodnaviria</taxon>
        <taxon>Heunggongvirae</taxon>
        <taxon>Uroviricota</taxon>
        <taxon>Caudoviricetes</taxon>
        <taxon>Lacusarxvirus</taxon>
        <taxon>Lacusarxvirus lacusarx</taxon>
    </lineage>
</organism>
<dbReference type="Proteomes" id="UP000223906">
    <property type="component" value="Segment"/>
</dbReference>
<proteinExistence type="predicted"/>